<feature type="disulfide bond" evidence="15">
    <location>
        <begin position="476"/>
        <end position="485"/>
    </location>
</feature>
<evidence type="ECO:0000256" key="3">
    <source>
        <dbReference type="ARBA" id="ARBA00022473"/>
    </source>
</evidence>
<dbReference type="Pfam" id="PF01414">
    <property type="entry name" value="DSL"/>
    <property type="match status" value="1"/>
</dbReference>
<gene>
    <name evidence="23" type="ORF">E1301_Tti012082</name>
</gene>
<evidence type="ECO:0000313" key="23">
    <source>
        <dbReference type="EMBL" id="KAA0722008.1"/>
    </source>
</evidence>
<dbReference type="GO" id="GO:0048468">
    <property type="term" value="P:cell development"/>
    <property type="evidence" value="ECO:0007669"/>
    <property type="project" value="UniProtKB-ARBA"/>
</dbReference>
<evidence type="ECO:0000259" key="21">
    <source>
        <dbReference type="PROSITE" id="PS50026"/>
    </source>
</evidence>
<feature type="domain" description="EGF-like" evidence="21">
    <location>
        <begin position="783"/>
        <end position="819"/>
    </location>
</feature>
<comment type="caution">
    <text evidence="15">Lacks conserved residue(s) required for the propagation of feature annotation.</text>
</comment>
<feature type="domain" description="DSL" evidence="22">
    <location>
        <begin position="186"/>
        <end position="230"/>
    </location>
</feature>
<dbReference type="PRINTS" id="PR02059">
    <property type="entry name" value="JAGGEDFAMILY"/>
</dbReference>
<evidence type="ECO:0000256" key="14">
    <source>
        <dbReference type="ARBA" id="ARBA00023180"/>
    </source>
</evidence>
<evidence type="ECO:0000256" key="5">
    <source>
        <dbReference type="ARBA" id="ARBA00022536"/>
    </source>
</evidence>
<dbReference type="CDD" id="cd00054">
    <property type="entry name" value="EGF_CA"/>
    <property type="match status" value="13"/>
</dbReference>
<keyword evidence="13 15" id="KW-1015">Disulfide bond</keyword>
<dbReference type="GO" id="GO:0005886">
    <property type="term" value="C:plasma membrane"/>
    <property type="evidence" value="ECO:0007669"/>
    <property type="project" value="UniProtKB-SubCell"/>
</dbReference>
<feature type="chain" id="PRO_5022684012" description="Delta-like protein" evidence="20">
    <location>
        <begin position="29"/>
        <end position="1247"/>
    </location>
</feature>
<dbReference type="InterPro" id="IPR056986">
    <property type="entry name" value="JAG1_1/2_dom"/>
</dbReference>
<keyword evidence="12 17" id="KW-0472">Membrane</keyword>
<evidence type="ECO:0000256" key="11">
    <source>
        <dbReference type="ARBA" id="ARBA00022989"/>
    </source>
</evidence>
<keyword evidence="14" id="KW-0325">Glycoprotein</keyword>
<evidence type="ECO:0000256" key="2">
    <source>
        <dbReference type="ARBA" id="ARBA00004479"/>
    </source>
</evidence>
<dbReference type="PROSITE" id="PS00010">
    <property type="entry name" value="ASX_HYDROXYL"/>
    <property type="match status" value="9"/>
</dbReference>
<keyword evidence="7 17" id="KW-0732">Signal</keyword>
<keyword evidence="24" id="KW-1185">Reference proteome</keyword>
<dbReference type="InterPro" id="IPR001774">
    <property type="entry name" value="DSL"/>
</dbReference>
<dbReference type="GO" id="GO:0030878">
    <property type="term" value="P:thyroid gland development"/>
    <property type="evidence" value="ECO:0007669"/>
    <property type="project" value="UniProtKB-ARBA"/>
</dbReference>
<feature type="disulfide bond" evidence="15">
    <location>
        <begin position="656"/>
        <end position="665"/>
    </location>
</feature>
<evidence type="ECO:0000256" key="6">
    <source>
        <dbReference type="ARBA" id="ARBA00022692"/>
    </source>
</evidence>
<dbReference type="GO" id="GO:0005112">
    <property type="term" value="F:Notch binding"/>
    <property type="evidence" value="ECO:0007669"/>
    <property type="project" value="InterPro"/>
</dbReference>
<dbReference type="GO" id="GO:0031017">
    <property type="term" value="P:exocrine pancreas development"/>
    <property type="evidence" value="ECO:0007669"/>
    <property type="project" value="UniProtKB-ARBA"/>
</dbReference>
<dbReference type="Proteomes" id="UP000324632">
    <property type="component" value="Chromosome 4"/>
</dbReference>
<feature type="domain" description="EGF-like" evidence="21">
    <location>
        <begin position="589"/>
        <end position="628"/>
    </location>
</feature>
<evidence type="ECO:0000256" key="19">
    <source>
        <dbReference type="SAM" id="Phobius"/>
    </source>
</evidence>
<feature type="domain" description="EGF-like" evidence="21">
    <location>
        <begin position="630"/>
        <end position="666"/>
    </location>
</feature>
<dbReference type="Gene3D" id="2.60.40.3510">
    <property type="match status" value="1"/>
</dbReference>
<dbReference type="PRINTS" id="PR00010">
    <property type="entry name" value="EGFBLOOD"/>
</dbReference>
<reference evidence="23 24" key="1">
    <citation type="journal article" date="2019" name="Mol. Ecol. Resour.">
        <title>Chromosome-level genome assembly of Triplophysa tibetana, a fish adapted to the harsh high-altitude environment of the Tibetan Plateau.</title>
        <authorList>
            <person name="Yang X."/>
            <person name="Liu H."/>
            <person name="Ma Z."/>
            <person name="Zou Y."/>
            <person name="Zou M."/>
            <person name="Mao Y."/>
            <person name="Li X."/>
            <person name="Wang H."/>
            <person name="Chen T."/>
            <person name="Wang W."/>
            <person name="Yang R."/>
        </authorList>
    </citation>
    <scope>NUCLEOTIDE SEQUENCE [LARGE SCALE GENOMIC DNA]</scope>
    <source>
        <strain evidence="23">TTIB1903HZAU</strain>
        <tissue evidence="23">Muscle</tissue>
    </source>
</reference>
<feature type="disulfide bond" evidence="15">
    <location>
        <begin position="325"/>
        <end position="334"/>
    </location>
</feature>
<feature type="disulfide bond" evidence="16">
    <location>
        <begin position="201"/>
        <end position="213"/>
    </location>
</feature>
<dbReference type="InterPro" id="IPR013032">
    <property type="entry name" value="EGF-like_CS"/>
</dbReference>
<feature type="disulfide bond" evidence="15">
    <location>
        <begin position="618"/>
        <end position="627"/>
    </location>
</feature>
<dbReference type="InterPro" id="IPR011651">
    <property type="entry name" value="Notch_ligand_N"/>
</dbReference>
<feature type="disulfide bond" evidence="16">
    <location>
        <begin position="188"/>
        <end position="197"/>
    </location>
</feature>
<evidence type="ECO:0000256" key="18">
    <source>
        <dbReference type="SAM" id="MobiDB-lite"/>
    </source>
</evidence>
<dbReference type="Pfam" id="PF00008">
    <property type="entry name" value="EGF"/>
    <property type="match status" value="5"/>
</dbReference>
<dbReference type="SUPFAM" id="SSF57184">
    <property type="entry name" value="Growth factor receptor domain"/>
    <property type="match status" value="3"/>
</dbReference>
<feature type="domain" description="EGF-like" evidence="21">
    <location>
        <begin position="745"/>
        <end position="781"/>
    </location>
</feature>
<dbReference type="FunFam" id="2.10.25.140:FF:000001">
    <property type="entry name" value="Delta-like protein"/>
    <property type="match status" value="1"/>
</dbReference>
<feature type="domain" description="EGF-like" evidence="21">
    <location>
        <begin position="297"/>
        <end position="335"/>
    </location>
</feature>
<dbReference type="EMBL" id="SOYY01000004">
    <property type="protein sequence ID" value="KAA0722008.1"/>
    <property type="molecule type" value="Genomic_DNA"/>
</dbReference>
<feature type="disulfide bond" evidence="15">
    <location>
        <begin position="771"/>
        <end position="780"/>
    </location>
</feature>
<keyword evidence="5 15" id="KW-0245">EGF-like domain</keyword>
<sequence length="1247" mass="136432">MILRPSPSLALLSVHVILRCLWMRVCEASGHFELQVLSVQNMNGELQNGACCDGVRSAQDSRCTADECDTFFRACLKEYQSRVFSGGPCSFGSGSTPVIGGNTFSLKPLADQNDKSRIVLPFSFAWPRSYTLIVEALDFNNDSSTGSINGKVIEKAVQSGMINPNSQWQVLKHNGPVAQFQYQIRVTCDEHYFGLGCNKFCRPRDDFFGHYTCDHNGNKTCLEGWAGPECNTAICKQGCSTEHGSCKVPGDCRCLYGWQGEYCDQCIPHPGCVHGTCDEPWQCLCDTNWGGQLCDKDLNTCRTRKPCLHGGTCSNTGPDKYHCACPDGYSGLNCEKVDNACLSEPCLNGGSCVESSQGFECQCAAGWSGPSCDINEDDCNPNPCNHSGMCVDLLDGFKCICPSQWTGKTCLIDANECEESPCVNAHSCRNLIGGYFCECIPGWTGLNCDINVNDCRGQCLNGGLCKDLVNGYRCLCALGFAGENCERNVDECASRPCLNGGRCQDNINGFQCLCPTGFSGVICQLDVDYCESGPCQNGAECFSLASDYYCKCPEDYEGKNCSQLKDHCLTTPCQVIDSCTVAVASNSTPGGRRLISSNVCGPHGRCQSHAGGHFSCKCQEGFTGTYCHENINDCESNPCRNGGTCIDKINVYQCICADGWEGPNCETNIDDCSMNPCRDRGVCRDLVNDFYCECKNGWKGKTCHSRESQCDEATCNNGGTCSDEGNSFKCMCAPGWGGTTCNIAKNSTCLPNPCENGATCVVRGDSFTCVCKEGWEGPTCSQNSNDCNPQPCYNSGTCVDGDNWYRCECASGFAGPDCRININECQSSPCAFGSTCIDEINGYRCLCPPERTGPRCQEVSGRSCVVGGRFALDGTKWTEDCNTCYCNKGVVTCTKLWCGPKPCRLHGSGRGECPLGQLCVPVREDQCFVKPCSSQGECWSAHRPAVRARCHPDSDCANVTFTFKDTMPQGVTVEQVCRELRHLYVTRNISAEFAISMSCEASSVANNQIHVAIHVTEDGVHGRVPVKQITDSIIDLVSKHSTNSSIIGSIAEVRVQRRQQQNPNVDYLVPLLVSIVTAVWVLALASVFLWCVRHRRKRSSSPTAINPAATFSTGTTEDNTVNNAREQLNQIKNHIEKNASNGSLPGKEHCGDKNKVKAKIKTHYSESHRLAEDVPNSSKRLQMARFPPAYMLVDRDDRLSSNGTDEKHQHWTNKRDNRDLESQHRVPDSQHGELETQHSLRKMEYIV</sequence>
<feature type="disulfide bond" evidence="15">
    <location>
        <begin position="694"/>
        <end position="703"/>
    </location>
</feature>
<feature type="region of interest" description="Disordered" evidence="18">
    <location>
        <begin position="1101"/>
        <end position="1120"/>
    </location>
</feature>
<keyword evidence="8 17" id="KW-0677">Repeat</keyword>
<feature type="transmembrane region" description="Helical" evidence="19">
    <location>
        <begin position="1067"/>
        <end position="1092"/>
    </location>
</feature>
<feature type="domain" description="EGF-like" evidence="21">
    <location>
        <begin position="526"/>
        <end position="562"/>
    </location>
</feature>
<dbReference type="GO" id="GO:0048018">
    <property type="term" value="F:receptor ligand activity"/>
    <property type="evidence" value="ECO:0007669"/>
    <property type="project" value="UniProtKB-ARBA"/>
</dbReference>
<dbReference type="InterPro" id="IPR000152">
    <property type="entry name" value="EGF-type_Asp/Asn_hydroxyl_site"/>
</dbReference>
<feature type="domain" description="EGF-like" evidence="21">
    <location>
        <begin position="413"/>
        <end position="449"/>
    </location>
</feature>
<evidence type="ECO:0000256" key="15">
    <source>
        <dbReference type="PROSITE-ProRule" id="PRU00076"/>
    </source>
</evidence>
<accession>A0A5A9PJN1</accession>
<dbReference type="FunFam" id="2.10.25.10:FF:000294">
    <property type="entry name" value="Delta-like protein"/>
    <property type="match status" value="1"/>
</dbReference>
<organism evidence="23 24">
    <name type="scientific">Triplophysa tibetana</name>
    <dbReference type="NCBI Taxonomy" id="1572043"/>
    <lineage>
        <taxon>Eukaryota</taxon>
        <taxon>Metazoa</taxon>
        <taxon>Chordata</taxon>
        <taxon>Craniata</taxon>
        <taxon>Vertebrata</taxon>
        <taxon>Euteleostomi</taxon>
        <taxon>Actinopterygii</taxon>
        <taxon>Neopterygii</taxon>
        <taxon>Teleostei</taxon>
        <taxon>Ostariophysi</taxon>
        <taxon>Cypriniformes</taxon>
        <taxon>Nemacheilidae</taxon>
        <taxon>Triplophysa</taxon>
    </lineage>
</organism>
<feature type="domain" description="EGF-like" evidence="21">
    <location>
        <begin position="375"/>
        <end position="411"/>
    </location>
</feature>
<keyword evidence="3 17" id="KW-0217">Developmental protein</keyword>
<evidence type="ECO:0000256" key="4">
    <source>
        <dbReference type="ARBA" id="ARBA00022475"/>
    </source>
</evidence>
<dbReference type="FunFam" id="2.10.25.10:FF:000181">
    <property type="entry name" value="Delta-like protein"/>
    <property type="match status" value="1"/>
</dbReference>
<keyword evidence="4" id="KW-1003">Cell membrane</keyword>
<dbReference type="InterPro" id="IPR001881">
    <property type="entry name" value="EGF-like_Ca-bd_dom"/>
</dbReference>
<evidence type="ECO:0000256" key="8">
    <source>
        <dbReference type="ARBA" id="ARBA00022737"/>
    </source>
</evidence>
<evidence type="ECO:0000313" key="24">
    <source>
        <dbReference type="Proteomes" id="UP000324632"/>
    </source>
</evidence>
<evidence type="ECO:0000256" key="20">
    <source>
        <dbReference type="SAM" id="SignalP"/>
    </source>
</evidence>
<evidence type="ECO:0000256" key="1">
    <source>
        <dbReference type="ARBA" id="ARBA00004236"/>
    </source>
</evidence>
<feature type="disulfide bond" evidence="15">
    <location>
        <begin position="254"/>
        <end position="263"/>
    </location>
</feature>
<feature type="disulfide bond" evidence="15">
    <location>
        <begin position="363"/>
        <end position="372"/>
    </location>
</feature>
<dbReference type="Gene3D" id="2.10.25.10">
    <property type="entry name" value="Laminin"/>
    <property type="match status" value="15"/>
</dbReference>
<feature type="disulfide bond" evidence="15">
    <location>
        <begin position="439"/>
        <end position="448"/>
    </location>
</feature>
<feature type="disulfide bond" evidence="15">
    <location>
        <begin position="552"/>
        <end position="561"/>
    </location>
</feature>
<feature type="disulfide bond" evidence="15">
    <location>
        <begin position="401"/>
        <end position="410"/>
    </location>
</feature>
<dbReference type="FunFam" id="2.10.25.10:FF:000007">
    <property type="entry name" value="Delta-like protein"/>
    <property type="match status" value="4"/>
</dbReference>
<dbReference type="FunFam" id="2.10.25.10:FF:000117">
    <property type="entry name" value="Delta-like protein"/>
    <property type="match status" value="1"/>
</dbReference>
<dbReference type="Gene3D" id="2.10.25.140">
    <property type="match status" value="1"/>
</dbReference>
<dbReference type="Pfam" id="PF07657">
    <property type="entry name" value="MNNL"/>
    <property type="match status" value="1"/>
</dbReference>
<dbReference type="GO" id="GO:0007219">
    <property type="term" value="P:Notch signaling pathway"/>
    <property type="evidence" value="ECO:0007669"/>
    <property type="project" value="UniProtKB-KW"/>
</dbReference>
<dbReference type="Pfam" id="PF23575">
    <property type="entry name" value="JAG1"/>
    <property type="match status" value="1"/>
</dbReference>
<dbReference type="FunFam" id="2.10.25.10:FF:000018">
    <property type="entry name" value="Delta-like 1"/>
    <property type="match status" value="1"/>
</dbReference>
<dbReference type="Pfam" id="PF12661">
    <property type="entry name" value="hEGF"/>
    <property type="match status" value="2"/>
</dbReference>
<feature type="disulfide bond" evidence="15">
    <location>
        <begin position="455"/>
        <end position="465"/>
    </location>
</feature>
<dbReference type="PROSITE" id="PS51051">
    <property type="entry name" value="DSL"/>
    <property type="match status" value="1"/>
</dbReference>
<dbReference type="InterPro" id="IPR026219">
    <property type="entry name" value="Jagged/Serrate"/>
</dbReference>
<dbReference type="SMART" id="SM00215">
    <property type="entry name" value="VWC_out"/>
    <property type="match status" value="1"/>
</dbReference>
<keyword evidence="10" id="KW-0914">Notch signaling pathway</keyword>
<dbReference type="PANTHER" id="PTHR12916">
    <property type="entry name" value="CYTOCHROME C OXIDASE POLYPEPTIDE VIC-2"/>
    <property type="match status" value="1"/>
</dbReference>
<dbReference type="InterPro" id="IPR009030">
    <property type="entry name" value="Growth_fac_rcpt_cys_sf"/>
</dbReference>
<dbReference type="PROSITE" id="PS01187">
    <property type="entry name" value="EGF_CA"/>
    <property type="match status" value="3"/>
</dbReference>
<evidence type="ECO:0000256" key="7">
    <source>
        <dbReference type="ARBA" id="ARBA00022729"/>
    </source>
</evidence>
<dbReference type="SMART" id="SM00181">
    <property type="entry name" value="EGF"/>
    <property type="match status" value="16"/>
</dbReference>
<feature type="domain" description="EGF-like" evidence="21">
    <location>
        <begin position="488"/>
        <end position="524"/>
    </location>
</feature>
<dbReference type="PROSITE" id="PS00022">
    <property type="entry name" value="EGF_1"/>
    <property type="match status" value="15"/>
</dbReference>
<dbReference type="PANTHER" id="PTHR12916:SF12">
    <property type="entry name" value="DELTA-LIKE PROTEIN"/>
    <property type="match status" value="1"/>
</dbReference>
<dbReference type="PROSITE" id="PS01186">
    <property type="entry name" value="EGF_2"/>
    <property type="match status" value="11"/>
</dbReference>
<keyword evidence="9" id="KW-0106">Calcium</keyword>
<evidence type="ECO:0000256" key="13">
    <source>
        <dbReference type="ARBA" id="ARBA00023157"/>
    </source>
</evidence>
<feature type="domain" description="EGF-like" evidence="21">
    <location>
        <begin position="337"/>
        <end position="373"/>
    </location>
</feature>
<evidence type="ECO:0000256" key="10">
    <source>
        <dbReference type="ARBA" id="ARBA00022976"/>
    </source>
</evidence>
<feature type="domain" description="EGF-like" evidence="21">
    <location>
        <begin position="821"/>
        <end position="857"/>
    </location>
</feature>
<feature type="disulfide bond" evidence="15">
    <location>
        <begin position="732"/>
        <end position="741"/>
    </location>
</feature>
<dbReference type="GO" id="GO:0007417">
    <property type="term" value="P:central nervous system development"/>
    <property type="evidence" value="ECO:0007669"/>
    <property type="project" value="UniProtKB-ARBA"/>
</dbReference>
<proteinExistence type="predicted"/>
<dbReference type="FunFam" id="2.10.25.10:FF:000004">
    <property type="entry name" value="Neurogenic locus notch 1"/>
    <property type="match status" value="1"/>
</dbReference>
<dbReference type="SUPFAM" id="SSF57196">
    <property type="entry name" value="EGF/Laminin"/>
    <property type="match status" value="4"/>
</dbReference>
<evidence type="ECO:0000256" key="12">
    <source>
        <dbReference type="ARBA" id="ARBA00023136"/>
    </source>
</evidence>
<dbReference type="GO" id="GO:0061008">
    <property type="term" value="P:hepaticobiliary system development"/>
    <property type="evidence" value="ECO:0007669"/>
    <property type="project" value="UniProtKB-ARBA"/>
</dbReference>
<evidence type="ECO:0000256" key="16">
    <source>
        <dbReference type="PROSITE-ProRule" id="PRU00377"/>
    </source>
</evidence>
<dbReference type="FunFam" id="2.60.40.3510:FF:000001">
    <property type="entry name" value="Delta-like protein"/>
    <property type="match status" value="1"/>
</dbReference>
<keyword evidence="11 17" id="KW-1133">Transmembrane helix</keyword>
<dbReference type="PROSITE" id="PS50026">
    <property type="entry name" value="EGF_3"/>
    <property type="match status" value="15"/>
</dbReference>
<dbReference type="Pfam" id="PF21700">
    <property type="entry name" value="EGF_DL_JAG"/>
    <property type="match status" value="1"/>
</dbReference>
<dbReference type="SMART" id="SM00179">
    <property type="entry name" value="EGF_CA"/>
    <property type="match status" value="14"/>
</dbReference>
<feature type="disulfide bond" evidence="15">
    <location>
        <begin position="809"/>
        <end position="818"/>
    </location>
</feature>
<feature type="domain" description="EGF-like" evidence="21">
    <location>
        <begin position="668"/>
        <end position="704"/>
    </location>
</feature>
<comment type="caution">
    <text evidence="23">The sequence shown here is derived from an EMBL/GenBank/DDBJ whole genome shotgun (WGS) entry which is preliminary data.</text>
</comment>
<dbReference type="FunFam" id="2.10.25.10:FF:000146">
    <property type="entry name" value="Putative neurogenic locus notch"/>
    <property type="match status" value="1"/>
</dbReference>
<comment type="subcellular location">
    <subcellularLocation>
        <location evidence="1">Cell membrane</location>
    </subcellularLocation>
    <subcellularLocation>
        <location evidence="2 17">Membrane</location>
        <topology evidence="2 17">Single-pass type I membrane protein</topology>
    </subcellularLocation>
</comment>
<dbReference type="SMART" id="SM00214">
    <property type="entry name" value="VWC"/>
    <property type="match status" value="1"/>
</dbReference>
<name>A0A5A9PJN1_9TELE</name>
<feature type="disulfide bond" evidence="15">
    <location>
        <begin position="847"/>
        <end position="856"/>
    </location>
</feature>
<evidence type="ECO:0000256" key="9">
    <source>
        <dbReference type="ARBA" id="ARBA00022837"/>
    </source>
</evidence>
<comment type="function">
    <text evidence="17">Putative Notch ligand involved in the mediation of Notch signaling.</text>
</comment>
<feature type="domain" description="EGF-like" evidence="21">
    <location>
        <begin position="706"/>
        <end position="742"/>
    </location>
</feature>
<dbReference type="InterPro" id="IPR000742">
    <property type="entry name" value="EGF"/>
</dbReference>
<dbReference type="InterPro" id="IPR018097">
    <property type="entry name" value="EGF_Ca-bd_CS"/>
</dbReference>
<dbReference type="SMART" id="SM00051">
    <property type="entry name" value="DSL"/>
    <property type="match status" value="1"/>
</dbReference>
<feature type="signal peptide" evidence="20">
    <location>
        <begin position="1"/>
        <end position="28"/>
    </location>
</feature>
<dbReference type="FunFam" id="2.10.25.10:FF:000431">
    <property type="entry name" value="Delta-like protein"/>
    <property type="match status" value="1"/>
</dbReference>
<dbReference type="FunFam" id="2.10.25.10:FF:000613">
    <property type="entry name" value="Delta-like protein"/>
    <property type="match status" value="1"/>
</dbReference>
<feature type="region of interest" description="Disordered" evidence="18">
    <location>
        <begin position="1198"/>
        <end position="1239"/>
    </location>
</feature>
<feature type="domain" description="EGF-like" evidence="21">
    <location>
        <begin position="451"/>
        <end position="486"/>
    </location>
</feature>
<dbReference type="GO" id="GO:0005509">
    <property type="term" value="F:calcium ion binding"/>
    <property type="evidence" value="ECO:0007669"/>
    <property type="project" value="InterPro"/>
</dbReference>
<feature type="disulfide bond" evidence="16">
    <location>
        <begin position="221"/>
        <end position="230"/>
    </location>
</feature>
<protein>
    <recommendedName>
        <fullName evidence="17">Delta-like protein</fullName>
    </recommendedName>
</protein>
<feature type="disulfide bond" evidence="15">
    <location>
        <begin position="514"/>
        <end position="523"/>
    </location>
</feature>
<dbReference type="AlphaFoldDB" id="A0A5A9PJN1"/>
<dbReference type="FunFam" id="2.10.25.10:FF:000143">
    <property type="entry name" value="Protein crumbs 1"/>
    <property type="match status" value="2"/>
</dbReference>
<keyword evidence="6 17" id="KW-0812">Transmembrane</keyword>
<evidence type="ECO:0000259" key="22">
    <source>
        <dbReference type="PROSITE" id="PS51051"/>
    </source>
</evidence>
<dbReference type="Pfam" id="PF25024">
    <property type="entry name" value="EGF_TEN"/>
    <property type="match status" value="1"/>
</dbReference>
<feature type="domain" description="EGF-like" evidence="21">
    <location>
        <begin position="231"/>
        <end position="264"/>
    </location>
</feature>
<evidence type="ECO:0000256" key="17">
    <source>
        <dbReference type="RuleBase" id="RU280815"/>
    </source>
</evidence>
<dbReference type="InterPro" id="IPR001007">
    <property type="entry name" value="VWF_dom"/>
</dbReference>